<dbReference type="InterPro" id="IPR013727">
    <property type="entry name" value="2CSK_N"/>
</dbReference>
<gene>
    <name evidence="2" type="ORF">ACFQ4E_20120</name>
</gene>
<proteinExistence type="predicted"/>
<dbReference type="Proteomes" id="UP001597135">
    <property type="component" value="Unassembled WGS sequence"/>
</dbReference>
<dbReference type="Pfam" id="PF08521">
    <property type="entry name" value="2CSK_N"/>
    <property type="match status" value="1"/>
</dbReference>
<keyword evidence="2" id="KW-0808">Transferase</keyword>
<feature type="domain" description="Two-component sensor kinase N-terminal" evidence="1">
    <location>
        <begin position="24"/>
        <end position="102"/>
    </location>
</feature>
<keyword evidence="3" id="KW-1185">Reference proteome</keyword>
<sequence length="102" mass="10896">MHARPQSKAMFQRMQLVLVILPPLLLVSVLMGLWRFQAAQRTSEELFDHSLLAVALAISREVAISGGDTLAPSTHSFGSVAGGGQIFYHVTGPGGIFVTGYA</sequence>
<organism evidence="2 3">
    <name type="scientific">Litorisediminicola beolgyonensis</name>
    <dbReference type="NCBI Taxonomy" id="1173614"/>
    <lineage>
        <taxon>Bacteria</taxon>
        <taxon>Pseudomonadati</taxon>
        <taxon>Pseudomonadota</taxon>
        <taxon>Alphaproteobacteria</taxon>
        <taxon>Rhodobacterales</taxon>
        <taxon>Paracoccaceae</taxon>
        <taxon>Litorisediminicola</taxon>
    </lineage>
</organism>
<accession>A0ABW3ZNL5</accession>
<comment type="caution">
    <text evidence="2">The sequence shown here is derived from an EMBL/GenBank/DDBJ whole genome shotgun (WGS) entry which is preliminary data.</text>
</comment>
<reference evidence="3" key="1">
    <citation type="journal article" date="2019" name="Int. J. Syst. Evol. Microbiol.">
        <title>The Global Catalogue of Microorganisms (GCM) 10K type strain sequencing project: providing services to taxonomists for standard genome sequencing and annotation.</title>
        <authorList>
            <consortium name="The Broad Institute Genomics Platform"/>
            <consortium name="The Broad Institute Genome Sequencing Center for Infectious Disease"/>
            <person name="Wu L."/>
            <person name="Ma J."/>
        </authorList>
    </citation>
    <scope>NUCLEOTIDE SEQUENCE [LARGE SCALE GENOMIC DNA]</scope>
    <source>
        <strain evidence="3">CCUG 62953</strain>
    </source>
</reference>
<protein>
    <submittedName>
        <fullName evidence="2">Sensor histidine kinase N-terminal domain-containing protein</fullName>
    </submittedName>
</protein>
<evidence type="ECO:0000259" key="1">
    <source>
        <dbReference type="Pfam" id="PF08521"/>
    </source>
</evidence>
<evidence type="ECO:0000313" key="2">
    <source>
        <dbReference type="EMBL" id="MFD1344746.1"/>
    </source>
</evidence>
<dbReference type="GO" id="GO:0016301">
    <property type="term" value="F:kinase activity"/>
    <property type="evidence" value="ECO:0007669"/>
    <property type="project" value="UniProtKB-KW"/>
</dbReference>
<evidence type="ECO:0000313" key="3">
    <source>
        <dbReference type="Proteomes" id="UP001597135"/>
    </source>
</evidence>
<dbReference type="EMBL" id="JBHTMU010000068">
    <property type="protein sequence ID" value="MFD1344746.1"/>
    <property type="molecule type" value="Genomic_DNA"/>
</dbReference>
<keyword evidence="2" id="KW-0418">Kinase</keyword>
<name>A0ABW3ZNL5_9RHOB</name>